<comment type="caution">
    <text evidence="2">The sequence shown here is derived from an EMBL/GenBank/DDBJ whole genome shotgun (WGS) entry which is preliminary data.</text>
</comment>
<reference evidence="2" key="1">
    <citation type="submission" date="2022-08" db="EMBL/GenBank/DDBJ databases">
        <title>Genome sequencing of akame (Lates japonicus).</title>
        <authorList>
            <person name="Hashiguchi Y."/>
            <person name="Takahashi H."/>
        </authorList>
    </citation>
    <scope>NUCLEOTIDE SEQUENCE</scope>
    <source>
        <strain evidence="2">Kochi</strain>
    </source>
</reference>
<gene>
    <name evidence="2" type="ORF">AKAME5_000262900</name>
</gene>
<feature type="compositionally biased region" description="Basic and acidic residues" evidence="1">
    <location>
        <begin position="1"/>
        <end position="12"/>
    </location>
</feature>
<evidence type="ECO:0000313" key="2">
    <source>
        <dbReference type="EMBL" id="GLD48692.1"/>
    </source>
</evidence>
<dbReference type="EMBL" id="BRZM01000006">
    <property type="protein sequence ID" value="GLD48692.1"/>
    <property type="molecule type" value="Genomic_DNA"/>
</dbReference>
<evidence type="ECO:0000256" key="1">
    <source>
        <dbReference type="SAM" id="MobiDB-lite"/>
    </source>
</evidence>
<keyword evidence="3" id="KW-1185">Reference proteome</keyword>
<dbReference type="Proteomes" id="UP001279410">
    <property type="component" value="Unassembled WGS sequence"/>
</dbReference>
<accession>A0AAD3QXT0</accession>
<name>A0AAD3QXT0_LATJO</name>
<evidence type="ECO:0000313" key="3">
    <source>
        <dbReference type="Proteomes" id="UP001279410"/>
    </source>
</evidence>
<protein>
    <submittedName>
        <fullName evidence="2">Oxidation resistance protein 1a isoform X1</fullName>
    </submittedName>
</protein>
<dbReference type="AlphaFoldDB" id="A0AAD3QXT0"/>
<proteinExistence type="predicted"/>
<feature type="compositionally biased region" description="Polar residues" evidence="1">
    <location>
        <begin position="51"/>
        <end position="65"/>
    </location>
</feature>
<sequence>MGSKQHSVEKPQAHHYHQQQLARPEAQGPAAHSSRGPKAQPPWCHRHHLRLNQSTRGMPTGTDVSKSGHYATSKEEMWRHKETHRTLQRGTGSAEGGLYTRSPEFLCVLVEADEKHLFNASASMQQYAQQGKKPQYWFAAAGEVRPPLCILHAVEPRHVW</sequence>
<feature type="region of interest" description="Disordered" evidence="1">
    <location>
        <begin position="1"/>
        <end position="95"/>
    </location>
</feature>
<organism evidence="2 3">
    <name type="scientific">Lates japonicus</name>
    <name type="common">Japanese lates</name>
    <dbReference type="NCBI Taxonomy" id="270547"/>
    <lineage>
        <taxon>Eukaryota</taxon>
        <taxon>Metazoa</taxon>
        <taxon>Chordata</taxon>
        <taxon>Craniata</taxon>
        <taxon>Vertebrata</taxon>
        <taxon>Euteleostomi</taxon>
        <taxon>Actinopterygii</taxon>
        <taxon>Neopterygii</taxon>
        <taxon>Teleostei</taxon>
        <taxon>Neoteleostei</taxon>
        <taxon>Acanthomorphata</taxon>
        <taxon>Carangaria</taxon>
        <taxon>Carangaria incertae sedis</taxon>
        <taxon>Centropomidae</taxon>
        <taxon>Lates</taxon>
    </lineage>
</organism>